<evidence type="ECO:0000313" key="3">
    <source>
        <dbReference type="Proteomes" id="UP000799440"/>
    </source>
</evidence>
<evidence type="ECO:0000313" key="2">
    <source>
        <dbReference type="EMBL" id="KAF2748922.1"/>
    </source>
</evidence>
<accession>A0A6A6VE74</accession>
<dbReference type="AlphaFoldDB" id="A0A6A6VE74"/>
<name>A0A6A6VE74_9PLEO</name>
<dbReference type="EMBL" id="MU006567">
    <property type="protein sequence ID" value="KAF2748922.1"/>
    <property type="molecule type" value="Genomic_DNA"/>
</dbReference>
<feature type="region of interest" description="Disordered" evidence="1">
    <location>
        <begin position="1"/>
        <end position="20"/>
    </location>
</feature>
<sequence>MAVKGADTGGDPPGRLTADDLGALPIHQRALYLFMQTKRAAKHPENVRPQRELTEDEYATLGIEDRWSYRRYQKVVAAGETDTFEEPQRRLTIDDVNALPLEDRVAYLFGKAKRAARNPTKELLQRDLTAAEIAIMRKNDRWDYCEYRRRISAQKAERSSRTDG</sequence>
<dbReference type="Proteomes" id="UP000799440">
    <property type="component" value="Unassembled WGS sequence"/>
</dbReference>
<gene>
    <name evidence="2" type="ORF">M011DRAFT_457047</name>
</gene>
<protein>
    <submittedName>
        <fullName evidence="2">Uncharacterized protein</fullName>
    </submittedName>
</protein>
<reference evidence="2" key="1">
    <citation type="journal article" date="2020" name="Stud. Mycol.">
        <title>101 Dothideomycetes genomes: a test case for predicting lifestyles and emergence of pathogens.</title>
        <authorList>
            <person name="Haridas S."/>
            <person name="Albert R."/>
            <person name="Binder M."/>
            <person name="Bloem J."/>
            <person name="Labutti K."/>
            <person name="Salamov A."/>
            <person name="Andreopoulos B."/>
            <person name="Baker S."/>
            <person name="Barry K."/>
            <person name="Bills G."/>
            <person name="Bluhm B."/>
            <person name="Cannon C."/>
            <person name="Castanera R."/>
            <person name="Culley D."/>
            <person name="Daum C."/>
            <person name="Ezra D."/>
            <person name="Gonzalez J."/>
            <person name="Henrissat B."/>
            <person name="Kuo A."/>
            <person name="Liang C."/>
            <person name="Lipzen A."/>
            <person name="Lutzoni F."/>
            <person name="Magnuson J."/>
            <person name="Mondo S."/>
            <person name="Nolan M."/>
            <person name="Ohm R."/>
            <person name="Pangilinan J."/>
            <person name="Park H.-J."/>
            <person name="Ramirez L."/>
            <person name="Alfaro M."/>
            <person name="Sun H."/>
            <person name="Tritt A."/>
            <person name="Yoshinaga Y."/>
            <person name="Zwiers L.-H."/>
            <person name="Turgeon B."/>
            <person name="Goodwin S."/>
            <person name="Spatafora J."/>
            <person name="Crous P."/>
            <person name="Grigoriev I."/>
        </authorList>
    </citation>
    <scope>NUCLEOTIDE SEQUENCE</scope>
    <source>
        <strain evidence="2">CBS 119925</strain>
    </source>
</reference>
<organism evidence="2 3">
    <name type="scientific">Sporormia fimetaria CBS 119925</name>
    <dbReference type="NCBI Taxonomy" id="1340428"/>
    <lineage>
        <taxon>Eukaryota</taxon>
        <taxon>Fungi</taxon>
        <taxon>Dikarya</taxon>
        <taxon>Ascomycota</taxon>
        <taxon>Pezizomycotina</taxon>
        <taxon>Dothideomycetes</taxon>
        <taxon>Pleosporomycetidae</taxon>
        <taxon>Pleosporales</taxon>
        <taxon>Sporormiaceae</taxon>
        <taxon>Sporormia</taxon>
    </lineage>
</organism>
<evidence type="ECO:0000256" key="1">
    <source>
        <dbReference type="SAM" id="MobiDB-lite"/>
    </source>
</evidence>
<proteinExistence type="predicted"/>
<keyword evidence="3" id="KW-1185">Reference proteome</keyword>